<dbReference type="CDD" id="cd00038">
    <property type="entry name" value="CAP_ED"/>
    <property type="match status" value="1"/>
</dbReference>
<evidence type="ECO:0000259" key="4">
    <source>
        <dbReference type="PROSITE" id="PS50042"/>
    </source>
</evidence>
<proteinExistence type="predicted"/>
<dbReference type="GO" id="GO:0003677">
    <property type="term" value="F:DNA binding"/>
    <property type="evidence" value="ECO:0007669"/>
    <property type="project" value="UniProtKB-KW"/>
</dbReference>
<sequence>MIEVLRRTPLLSQLTEAQLQRVAVHAHERRLAEGEWLFAQGDAATRFYLVEAGQIRLFRLSADGAEKVIEIVSPGQTFAEALMFMQEPHYPVSAAALAPTTLIAIDASDFAFMLRESVDTCFVVLGALSRRLRALIGEIDDLTLHTARSRVARYLLSQCPADRRAFNLEIPKSVLASRLSIKPETFSRVIRQLTSEDLISMHGGHVTVRDRDALDRAADWHGELPRSDAFCPQSLRFR</sequence>
<keyword evidence="3" id="KW-0804">Transcription</keyword>
<evidence type="ECO:0000256" key="3">
    <source>
        <dbReference type="ARBA" id="ARBA00023163"/>
    </source>
</evidence>
<dbReference type="InterPro" id="IPR000595">
    <property type="entry name" value="cNMP-bd_dom"/>
</dbReference>
<dbReference type="SMART" id="SM00419">
    <property type="entry name" value="HTH_CRP"/>
    <property type="match status" value="1"/>
</dbReference>
<reference evidence="6 7" key="1">
    <citation type="submission" date="2011-09" db="EMBL/GenBank/DDBJ databases">
        <title>Complete sequence of chromosome of Thioflavicoccus mobilis 8321.</title>
        <authorList>
            <consortium name="US DOE Joint Genome Institute"/>
            <person name="Lucas S."/>
            <person name="Han J."/>
            <person name="Lapidus A."/>
            <person name="Cheng J.-F."/>
            <person name="Goodwin L."/>
            <person name="Pitluck S."/>
            <person name="Peters L."/>
            <person name="Ovchinnikova G."/>
            <person name="Lu M."/>
            <person name="Detter J.C."/>
            <person name="Han C."/>
            <person name="Tapia R."/>
            <person name="Land M."/>
            <person name="Hauser L."/>
            <person name="Kyrpides N."/>
            <person name="Ivanova N."/>
            <person name="Pagani I."/>
            <person name="Vogl K."/>
            <person name="Liu Z."/>
            <person name="Imhoff J."/>
            <person name="Thiel V."/>
            <person name="Frigaard N.-U."/>
            <person name="Bryant D."/>
            <person name="Woyke T."/>
        </authorList>
    </citation>
    <scope>NUCLEOTIDE SEQUENCE [LARGE SCALE GENOMIC DNA]</scope>
    <source>
        <strain evidence="6 7">8321</strain>
    </source>
</reference>
<dbReference type="InterPro" id="IPR036390">
    <property type="entry name" value="WH_DNA-bd_sf"/>
</dbReference>
<dbReference type="PROSITE" id="PS51063">
    <property type="entry name" value="HTH_CRP_2"/>
    <property type="match status" value="1"/>
</dbReference>
<dbReference type="Proteomes" id="UP000010816">
    <property type="component" value="Chromosome"/>
</dbReference>
<feature type="domain" description="Cyclic nucleotide-binding" evidence="4">
    <location>
        <begin position="10"/>
        <end position="114"/>
    </location>
</feature>
<dbReference type="InterPro" id="IPR018490">
    <property type="entry name" value="cNMP-bd_dom_sf"/>
</dbReference>
<dbReference type="PANTHER" id="PTHR24567:SF68">
    <property type="entry name" value="DNA-BINDING TRANSCRIPTIONAL DUAL REGULATOR CRP"/>
    <property type="match status" value="1"/>
</dbReference>
<organism evidence="6 7">
    <name type="scientific">Thioflavicoccus mobilis 8321</name>
    <dbReference type="NCBI Taxonomy" id="765912"/>
    <lineage>
        <taxon>Bacteria</taxon>
        <taxon>Pseudomonadati</taxon>
        <taxon>Pseudomonadota</taxon>
        <taxon>Gammaproteobacteria</taxon>
        <taxon>Chromatiales</taxon>
        <taxon>Chromatiaceae</taxon>
        <taxon>Thioflavicoccus</taxon>
    </lineage>
</organism>
<dbReference type="Gene3D" id="2.60.120.10">
    <property type="entry name" value="Jelly Rolls"/>
    <property type="match status" value="1"/>
</dbReference>
<dbReference type="InterPro" id="IPR014710">
    <property type="entry name" value="RmlC-like_jellyroll"/>
</dbReference>
<evidence type="ECO:0000259" key="5">
    <source>
        <dbReference type="PROSITE" id="PS51063"/>
    </source>
</evidence>
<dbReference type="InterPro" id="IPR036388">
    <property type="entry name" value="WH-like_DNA-bd_sf"/>
</dbReference>
<dbReference type="EMBL" id="CP003051">
    <property type="protein sequence ID" value="AGA92039.1"/>
    <property type="molecule type" value="Genomic_DNA"/>
</dbReference>
<dbReference type="InterPro" id="IPR050397">
    <property type="entry name" value="Env_Response_Regulators"/>
</dbReference>
<dbReference type="OrthoDB" id="9777588at2"/>
<name>L0H381_9GAMM</name>
<dbReference type="eggNOG" id="COG0664">
    <property type="taxonomic scope" value="Bacteria"/>
</dbReference>
<protein>
    <submittedName>
        <fullName evidence="6">cAMP-binding protein</fullName>
    </submittedName>
</protein>
<dbReference type="GO" id="GO:0003700">
    <property type="term" value="F:DNA-binding transcription factor activity"/>
    <property type="evidence" value="ECO:0007669"/>
    <property type="project" value="TreeGrafter"/>
</dbReference>
<dbReference type="Gene3D" id="1.10.10.10">
    <property type="entry name" value="Winged helix-like DNA-binding domain superfamily/Winged helix DNA-binding domain"/>
    <property type="match status" value="1"/>
</dbReference>
<evidence type="ECO:0000256" key="1">
    <source>
        <dbReference type="ARBA" id="ARBA00023015"/>
    </source>
</evidence>
<keyword evidence="7" id="KW-1185">Reference proteome</keyword>
<keyword evidence="1" id="KW-0805">Transcription regulation</keyword>
<dbReference type="SUPFAM" id="SSF51206">
    <property type="entry name" value="cAMP-binding domain-like"/>
    <property type="match status" value="1"/>
</dbReference>
<dbReference type="InterPro" id="IPR012318">
    <property type="entry name" value="HTH_CRP"/>
</dbReference>
<dbReference type="Pfam" id="PF00027">
    <property type="entry name" value="cNMP_binding"/>
    <property type="match status" value="1"/>
</dbReference>
<dbReference type="Pfam" id="PF13545">
    <property type="entry name" value="HTH_Crp_2"/>
    <property type="match status" value="1"/>
</dbReference>
<accession>L0H381</accession>
<dbReference type="PROSITE" id="PS50042">
    <property type="entry name" value="CNMP_BINDING_3"/>
    <property type="match status" value="1"/>
</dbReference>
<dbReference type="STRING" id="765912.Thimo_3369"/>
<gene>
    <name evidence="6" type="ORF">Thimo_3369</name>
</gene>
<dbReference type="AlphaFoldDB" id="L0H381"/>
<feature type="domain" description="HTH crp-type" evidence="5">
    <location>
        <begin position="145"/>
        <end position="212"/>
    </location>
</feature>
<dbReference type="KEGG" id="tmb:Thimo_3369"/>
<dbReference type="GO" id="GO:0005829">
    <property type="term" value="C:cytosol"/>
    <property type="evidence" value="ECO:0007669"/>
    <property type="project" value="TreeGrafter"/>
</dbReference>
<dbReference type="HOGENOM" id="CLU_075053_4_0_6"/>
<dbReference type="RefSeq" id="WP_015282166.1">
    <property type="nucleotide sequence ID" value="NC_019940.1"/>
</dbReference>
<evidence type="ECO:0000313" key="6">
    <source>
        <dbReference type="EMBL" id="AGA92039.1"/>
    </source>
</evidence>
<dbReference type="SMART" id="SM00100">
    <property type="entry name" value="cNMP"/>
    <property type="match status" value="1"/>
</dbReference>
<dbReference type="PANTHER" id="PTHR24567">
    <property type="entry name" value="CRP FAMILY TRANSCRIPTIONAL REGULATORY PROTEIN"/>
    <property type="match status" value="1"/>
</dbReference>
<evidence type="ECO:0000256" key="2">
    <source>
        <dbReference type="ARBA" id="ARBA00023125"/>
    </source>
</evidence>
<dbReference type="SUPFAM" id="SSF46785">
    <property type="entry name" value="Winged helix' DNA-binding domain"/>
    <property type="match status" value="1"/>
</dbReference>
<evidence type="ECO:0000313" key="7">
    <source>
        <dbReference type="Proteomes" id="UP000010816"/>
    </source>
</evidence>
<keyword evidence="2" id="KW-0238">DNA-binding</keyword>